<protein>
    <recommendedName>
        <fullName evidence="4">Large ribosomal subunit protein eL19</fullName>
    </recommendedName>
</protein>
<evidence type="ECO:0000256" key="3">
    <source>
        <dbReference type="ARBA" id="ARBA00023274"/>
    </source>
</evidence>
<feature type="compositionally biased region" description="Basic residues" evidence="5">
    <location>
        <begin position="70"/>
        <end position="84"/>
    </location>
</feature>
<dbReference type="InterPro" id="IPR015972">
    <property type="entry name" value="Ribosomal_eL19_dom1"/>
</dbReference>
<evidence type="ECO:0000256" key="4">
    <source>
        <dbReference type="HAMAP-Rule" id="MF_01475"/>
    </source>
</evidence>
<keyword evidence="4" id="KW-0699">rRNA-binding</keyword>
<keyword evidence="4" id="KW-0694">RNA-binding</keyword>
<name>A0A7K4BYB1_9ARCH</name>
<evidence type="ECO:0000256" key="5">
    <source>
        <dbReference type="SAM" id="MobiDB-lite"/>
    </source>
</evidence>
<comment type="function">
    <text evidence="4">Binds to the 23S rRNA.</text>
</comment>
<sequence length="148" mass="17329">MDLKKAKELAARILKVGVNRIYIDPTNLKKVEEAMTKDDIRGLIAERIIKKRKTNNQSKGRTRTATLQRQKGRRRGKGKRKGTKNTRVDKKSNWMHKVRAQRKMLQELKKTNPKAVEEKGYGNLYKKIKGNFFRGKNYLKEYVEGVKK</sequence>
<reference evidence="7 8" key="1">
    <citation type="journal article" date="2020" name="Biotechnol. Biofuels">
        <title>New insights from the biogas microbiome by comprehensive genome-resolved metagenomics of nearly 1600 species originating from multiple anaerobic digesters.</title>
        <authorList>
            <person name="Campanaro S."/>
            <person name="Treu L."/>
            <person name="Rodriguez-R L.M."/>
            <person name="Kovalovszki A."/>
            <person name="Ziels R.M."/>
            <person name="Maus I."/>
            <person name="Zhu X."/>
            <person name="Kougias P.G."/>
            <person name="Basile A."/>
            <person name="Luo G."/>
            <person name="Schluter A."/>
            <person name="Konstantinidis K.T."/>
            <person name="Angelidaki I."/>
        </authorList>
    </citation>
    <scope>NUCLEOTIDE SEQUENCE [LARGE SCALE GENOMIC DNA]</scope>
    <source>
        <strain evidence="7">AS22ysBPME_79</strain>
    </source>
</reference>
<dbReference type="GO" id="GO:0006412">
    <property type="term" value="P:translation"/>
    <property type="evidence" value="ECO:0007669"/>
    <property type="project" value="UniProtKB-UniRule"/>
</dbReference>
<feature type="region of interest" description="Disordered" evidence="5">
    <location>
        <begin position="51"/>
        <end position="93"/>
    </location>
</feature>
<evidence type="ECO:0000259" key="6">
    <source>
        <dbReference type="SMART" id="SM01416"/>
    </source>
</evidence>
<evidence type="ECO:0000313" key="8">
    <source>
        <dbReference type="Proteomes" id="UP000526302"/>
    </source>
</evidence>
<dbReference type="NCBIfam" id="NF006343">
    <property type="entry name" value="PRK08570.1"/>
    <property type="match status" value="1"/>
</dbReference>
<dbReference type="EMBL" id="JAAZKV010000001">
    <property type="protein sequence ID" value="NMA44227.1"/>
    <property type="molecule type" value="Genomic_DNA"/>
</dbReference>
<comment type="caution">
    <text evidence="7">The sequence shown here is derived from an EMBL/GenBank/DDBJ whole genome shotgun (WGS) entry which is preliminary data.</text>
</comment>
<dbReference type="Gene3D" id="1.10.1200.240">
    <property type="match status" value="1"/>
</dbReference>
<dbReference type="Gene3D" id="1.10.1650.10">
    <property type="match status" value="1"/>
</dbReference>
<organism evidence="7 8">
    <name type="scientific">Candidatus Iainarchaeum sp</name>
    <dbReference type="NCBI Taxonomy" id="3101447"/>
    <lineage>
        <taxon>Archaea</taxon>
        <taxon>Candidatus Iainarchaeota</taxon>
        <taxon>Candidatus Iainarchaeia</taxon>
        <taxon>Candidatus Iainarchaeales</taxon>
        <taxon>Candidatus Iainarchaeaceae</taxon>
        <taxon>Candidatus Iainarchaeum</taxon>
    </lineage>
</organism>
<dbReference type="InterPro" id="IPR057260">
    <property type="entry name" value="Ribosomal_L19e_C"/>
</dbReference>
<evidence type="ECO:0000313" key="7">
    <source>
        <dbReference type="EMBL" id="NMA44227.1"/>
    </source>
</evidence>
<dbReference type="GO" id="GO:0003735">
    <property type="term" value="F:structural constituent of ribosome"/>
    <property type="evidence" value="ECO:0007669"/>
    <property type="project" value="InterPro"/>
</dbReference>
<dbReference type="InterPro" id="IPR000196">
    <property type="entry name" value="Ribosomal_eL19_dom"/>
</dbReference>
<feature type="domain" description="Large ribosomal subunit protein eL19" evidence="6">
    <location>
        <begin position="2"/>
        <end position="147"/>
    </location>
</feature>
<dbReference type="PANTHER" id="PTHR10722">
    <property type="entry name" value="60S RIBOSOMAL PROTEIN L19"/>
    <property type="match status" value="1"/>
</dbReference>
<evidence type="ECO:0000256" key="2">
    <source>
        <dbReference type="ARBA" id="ARBA00022980"/>
    </source>
</evidence>
<dbReference type="SMART" id="SM01416">
    <property type="entry name" value="Ribosomal_L19e"/>
    <property type="match status" value="1"/>
</dbReference>
<dbReference type="HAMAP" id="MF_01475">
    <property type="entry name" value="Ribosomal_eL19"/>
    <property type="match status" value="1"/>
</dbReference>
<dbReference type="InterPro" id="IPR057259">
    <property type="entry name" value="Ribosomal_L19e"/>
</dbReference>
<keyword evidence="2 4" id="KW-0689">Ribosomal protein</keyword>
<evidence type="ECO:0000256" key="1">
    <source>
        <dbReference type="ARBA" id="ARBA00011082"/>
    </source>
</evidence>
<dbReference type="SUPFAM" id="SSF48140">
    <property type="entry name" value="Ribosomal protein L19 (L19e)"/>
    <property type="match status" value="1"/>
</dbReference>
<gene>
    <name evidence="4" type="primary">rpl19e</name>
    <name evidence="7" type="ORF">GX950_00225</name>
</gene>
<accession>A0A7K4BYB1</accession>
<proteinExistence type="inferred from homology"/>
<dbReference type="Pfam" id="PF25476">
    <property type="entry name" value="Ribosomal_L19e_C"/>
    <property type="match status" value="1"/>
</dbReference>
<comment type="similarity">
    <text evidence="1 4">Belongs to the eukaryotic ribosomal protein eL19 family.</text>
</comment>
<feature type="compositionally biased region" description="Polar residues" evidence="5">
    <location>
        <begin position="55"/>
        <end position="69"/>
    </location>
</feature>
<keyword evidence="3 4" id="KW-0687">Ribonucleoprotein</keyword>
<dbReference type="GO" id="GO:0070180">
    <property type="term" value="F:large ribosomal subunit rRNA binding"/>
    <property type="evidence" value="ECO:0007669"/>
    <property type="project" value="UniProtKB-UniRule"/>
</dbReference>
<dbReference type="Proteomes" id="UP000526302">
    <property type="component" value="Unassembled WGS sequence"/>
</dbReference>
<dbReference type="Pfam" id="PF01280">
    <property type="entry name" value="Ribosomal_L19e"/>
    <property type="match status" value="1"/>
</dbReference>
<dbReference type="InterPro" id="IPR039547">
    <property type="entry name" value="Ribosomal_eL19"/>
</dbReference>
<dbReference type="GO" id="GO:0022625">
    <property type="term" value="C:cytosolic large ribosomal subunit"/>
    <property type="evidence" value="ECO:0007669"/>
    <property type="project" value="InterPro"/>
</dbReference>
<dbReference type="InterPro" id="IPR035970">
    <property type="entry name" value="60S_ribosomal_eL19_sf"/>
</dbReference>
<dbReference type="AlphaFoldDB" id="A0A7K4BYB1"/>
<comment type="subunit">
    <text evidence="4">Part of the 50S ribosomal subunit.</text>
</comment>